<dbReference type="EMBL" id="ML213596">
    <property type="protein sequence ID" value="TFK40728.1"/>
    <property type="molecule type" value="Genomic_DNA"/>
</dbReference>
<evidence type="ECO:0008006" key="3">
    <source>
        <dbReference type="Google" id="ProtNLM"/>
    </source>
</evidence>
<keyword evidence="2" id="KW-1185">Reference proteome</keyword>
<dbReference type="AlphaFoldDB" id="A0A5C3MA92"/>
<organism evidence="1 2">
    <name type="scientific">Crucibulum laeve</name>
    <dbReference type="NCBI Taxonomy" id="68775"/>
    <lineage>
        <taxon>Eukaryota</taxon>
        <taxon>Fungi</taxon>
        <taxon>Dikarya</taxon>
        <taxon>Basidiomycota</taxon>
        <taxon>Agaricomycotina</taxon>
        <taxon>Agaricomycetes</taxon>
        <taxon>Agaricomycetidae</taxon>
        <taxon>Agaricales</taxon>
        <taxon>Agaricineae</taxon>
        <taxon>Nidulariaceae</taxon>
        <taxon>Crucibulum</taxon>
    </lineage>
</organism>
<gene>
    <name evidence="1" type="ORF">BDQ12DRAFT_721347</name>
</gene>
<evidence type="ECO:0000313" key="2">
    <source>
        <dbReference type="Proteomes" id="UP000308652"/>
    </source>
</evidence>
<sequence>MEFDKFSDFLRLVRAFPSLDTLSLSDLQWRPTGLVANPPQFYQPLRRPLHLPLLNLRTEHGVDVARWLLKQSTIPTIHAFYFETHKYEVNHAMKKLIEETGDTINDLRFSLTFVNSVEDNLHHSIDLGHCINLRKLQLHNIILIPNLAITHAIAPWVPVMLSQANSKNLEEIVLTLLVNEQAGLECIDWKKISLVLQEPRFNALRILRTHIKQGGNLDVVKMEDIIRKKLQAQQDILLVEFSEF</sequence>
<protein>
    <recommendedName>
        <fullName evidence="3">F-box domain-containing protein</fullName>
    </recommendedName>
</protein>
<dbReference type="Proteomes" id="UP000308652">
    <property type="component" value="Unassembled WGS sequence"/>
</dbReference>
<proteinExistence type="predicted"/>
<evidence type="ECO:0000313" key="1">
    <source>
        <dbReference type="EMBL" id="TFK40728.1"/>
    </source>
</evidence>
<accession>A0A5C3MA92</accession>
<name>A0A5C3MA92_9AGAR</name>
<reference evidence="1 2" key="1">
    <citation type="journal article" date="2019" name="Nat. Ecol. Evol.">
        <title>Megaphylogeny resolves global patterns of mushroom evolution.</title>
        <authorList>
            <person name="Varga T."/>
            <person name="Krizsan K."/>
            <person name="Foldi C."/>
            <person name="Dima B."/>
            <person name="Sanchez-Garcia M."/>
            <person name="Sanchez-Ramirez S."/>
            <person name="Szollosi G.J."/>
            <person name="Szarkandi J.G."/>
            <person name="Papp V."/>
            <person name="Albert L."/>
            <person name="Andreopoulos W."/>
            <person name="Angelini C."/>
            <person name="Antonin V."/>
            <person name="Barry K.W."/>
            <person name="Bougher N.L."/>
            <person name="Buchanan P."/>
            <person name="Buyck B."/>
            <person name="Bense V."/>
            <person name="Catcheside P."/>
            <person name="Chovatia M."/>
            <person name="Cooper J."/>
            <person name="Damon W."/>
            <person name="Desjardin D."/>
            <person name="Finy P."/>
            <person name="Geml J."/>
            <person name="Haridas S."/>
            <person name="Hughes K."/>
            <person name="Justo A."/>
            <person name="Karasinski D."/>
            <person name="Kautmanova I."/>
            <person name="Kiss B."/>
            <person name="Kocsube S."/>
            <person name="Kotiranta H."/>
            <person name="LaButti K.M."/>
            <person name="Lechner B.E."/>
            <person name="Liimatainen K."/>
            <person name="Lipzen A."/>
            <person name="Lukacs Z."/>
            <person name="Mihaltcheva S."/>
            <person name="Morgado L.N."/>
            <person name="Niskanen T."/>
            <person name="Noordeloos M.E."/>
            <person name="Ohm R.A."/>
            <person name="Ortiz-Santana B."/>
            <person name="Ovrebo C."/>
            <person name="Racz N."/>
            <person name="Riley R."/>
            <person name="Savchenko A."/>
            <person name="Shiryaev A."/>
            <person name="Soop K."/>
            <person name="Spirin V."/>
            <person name="Szebenyi C."/>
            <person name="Tomsovsky M."/>
            <person name="Tulloss R.E."/>
            <person name="Uehling J."/>
            <person name="Grigoriev I.V."/>
            <person name="Vagvolgyi C."/>
            <person name="Papp T."/>
            <person name="Martin F.M."/>
            <person name="Miettinen O."/>
            <person name="Hibbett D.S."/>
            <person name="Nagy L.G."/>
        </authorList>
    </citation>
    <scope>NUCLEOTIDE SEQUENCE [LARGE SCALE GENOMIC DNA]</scope>
    <source>
        <strain evidence="1 2">CBS 166.37</strain>
    </source>
</reference>
<dbReference type="STRING" id="68775.A0A5C3MA92"/>